<dbReference type="InterPro" id="IPR017972">
    <property type="entry name" value="Cyt_P450_CS"/>
</dbReference>
<evidence type="ECO:0000256" key="10">
    <source>
        <dbReference type="ARBA" id="ARBA00023004"/>
    </source>
</evidence>
<dbReference type="Gene3D" id="1.10.630.10">
    <property type="entry name" value="Cytochrome P450"/>
    <property type="match status" value="1"/>
</dbReference>
<dbReference type="PRINTS" id="PR00463">
    <property type="entry name" value="EP450I"/>
</dbReference>
<evidence type="ECO:0000256" key="9">
    <source>
        <dbReference type="ARBA" id="ARBA00023002"/>
    </source>
</evidence>
<name>A0AA38HNV3_9CUCU</name>
<keyword evidence="7" id="KW-0256">Endoplasmic reticulum</keyword>
<accession>A0AA38HNV3</accession>
<evidence type="ECO:0000256" key="11">
    <source>
        <dbReference type="ARBA" id="ARBA00023033"/>
    </source>
</evidence>
<evidence type="ECO:0000256" key="8">
    <source>
        <dbReference type="ARBA" id="ARBA00022848"/>
    </source>
</evidence>
<evidence type="ECO:0008006" key="17">
    <source>
        <dbReference type="Google" id="ProtNLM"/>
    </source>
</evidence>
<keyword evidence="5 13" id="KW-0349">Heme</keyword>
<dbReference type="GO" id="GO:0005789">
    <property type="term" value="C:endoplasmic reticulum membrane"/>
    <property type="evidence" value="ECO:0007669"/>
    <property type="project" value="UniProtKB-SubCell"/>
</dbReference>
<dbReference type="GO" id="GO:0004497">
    <property type="term" value="F:monooxygenase activity"/>
    <property type="evidence" value="ECO:0007669"/>
    <property type="project" value="UniProtKB-KW"/>
</dbReference>
<dbReference type="PROSITE" id="PS00086">
    <property type="entry name" value="CYTOCHROME_P450"/>
    <property type="match status" value="1"/>
</dbReference>
<dbReference type="InterPro" id="IPR036396">
    <property type="entry name" value="Cyt_P450_sf"/>
</dbReference>
<keyword evidence="6 13" id="KW-0479">Metal-binding</keyword>
<keyword evidence="8" id="KW-0492">Microsome</keyword>
<dbReference type="AlphaFoldDB" id="A0AA38HNV3"/>
<dbReference type="CDD" id="cd11056">
    <property type="entry name" value="CYP6-like"/>
    <property type="match status" value="1"/>
</dbReference>
<dbReference type="FunFam" id="1.10.630.10:FF:000042">
    <property type="entry name" value="Cytochrome P450"/>
    <property type="match status" value="1"/>
</dbReference>
<evidence type="ECO:0000256" key="13">
    <source>
        <dbReference type="PIRSR" id="PIRSR602401-1"/>
    </source>
</evidence>
<keyword evidence="16" id="KW-1185">Reference proteome</keyword>
<keyword evidence="12" id="KW-0472">Membrane</keyword>
<dbReference type="InterPro" id="IPR050476">
    <property type="entry name" value="Insect_CytP450_Detox"/>
</dbReference>
<gene>
    <name evidence="15" type="ORF">Zmor_027492</name>
</gene>
<keyword evidence="11 14" id="KW-0503">Monooxygenase</keyword>
<dbReference type="PANTHER" id="PTHR24292:SF54">
    <property type="entry name" value="CYP9F3-RELATED"/>
    <property type="match status" value="1"/>
</dbReference>
<evidence type="ECO:0000313" key="15">
    <source>
        <dbReference type="EMBL" id="KAJ3640960.1"/>
    </source>
</evidence>
<dbReference type="GO" id="GO:0020037">
    <property type="term" value="F:heme binding"/>
    <property type="evidence" value="ECO:0007669"/>
    <property type="project" value="InterPro"/>
</dbReference>
<evidence type="ECO:0000256" key="1">
    <source>
        <dbReference type="ARBA" id="ARBA00001971"/>
    </source>
</evidence>
<dbReference type="InterPro" id="IPR001128">
    <property type="entry name" value="Cyt_P450"/>
</dbReference>
<evidence type="ECO:0000313" key="16">
    <source>
        <dbReference type="Proteomes" id="UP001168821"/>
    </source>
</evidence>
<evidence type="ECO:0000256" key="12">
    <source>
        <dbReference type="ARBA" id="ARBA00023136"/>
    </source>
</evidence>
<comment type="caution">
    <text evidence="15">The sequence shown here is derived from an EMBL/GenBank/DDBJ whole genome shotgun (WGS) entry which is preliminary data.</text>
</comment>
<keyword evidence="9 14" id="KW-0560">Oxidoreductase</keyword>
<evidence type="ECO:0000256" key="2">
    <source>
        <dbReference type="ARBA" id="ARBA00004174"/>
    </source>
</evidence>
<dbReference type="GO" id="GO:0016705">
    <property type="term" value="F:oxidoreductase activity, acting on paired donors, with incorporation or reduction of molecular oxygen"/>
    <property type="evidence" value="ECO:0007669"/>
    <property type="project" value="InterPro"/>
</dbReference>
<evidence type="ECO:0000256" key="6">
    <source>
        <dbReference type="ARBA" id="ARBA00022723"/>
    </source>
</evidence>
<dbReference type="PANTHER" id="PTHR24292">
    <property type="entry name" value="CYTOCHROME P450"/>
    <property type="match status" value="1"/>
</dbReference>
<dbReference type="InterPro" id="IPR002401">
    <property type="entry name" value="Cyt_P450_E_grp-I"/>
</dbReference>
<organism evidence="15 16">
    <name type="scientific">Zophobas morio</name>
    <dbReference type="NCBI Taxonomy" id="2755281"/>
    <lineage>
        <taxon>Eukaryota</taxon>
        <taxon>Metazoa</taxon>
        <taxon>Ecdysozoa</taxon>
        <taxon>Arthropoda</taxon>
        <taxon>Hexapoda</taxon>
        <taxon>Insecta</taxon>
        <taxon>Pterygota</taxon>
        <taxon>Neoptera</taxon>
        <taxon>Endopterygota</taxon>
        <taxon>Coleoptera</taxon>
        <taxon>Polyphaga</taxon>
        <taxon>Cucujiformia</taxon>
        <taxon>Tenebrionidae</taxon>
        <taxon>Zophobas</taxon>
    </lineage>
</organism>
<dbReference type="SUPFAM" id="SSF48264">
    <property type="entry name" value="Cytochrome P450"/>
    <property type="match status" value="1"/>
</dbReference>
<protein>
    <recommendedName>
        <fullName evidence="17">Cytochrome P450</fullName>
    </recommendedName>
</protein>
<evidence type="ECO:0000256" key="3">
    <source>
        <dbReference type="ARBA" id="ARBA00004406"/>
    </source>
</evidence>
<proteinExistence type="inferred from homology"/>
<evidence type="ECO:0000256" key="4">
    <source>
        <dbReference type="ARBA" id="ARBA00010617"/>
    </source>
</evidence>
<dbReference type="Proteomes" id="UP001168821">
    <property type="component" value="Unassembled WGS sequence"/>
</dbReference>
<feature type="binding site" description="axial binding residue" evidence="13">
    <location>
        <position position="414"/>
    </location>
    <ligand>
        <name>heme</name>
        <dbReference type="ChEBI" id="CHEBI:30413"/>
    </ligand>
    <ligandPart>
        <name>Fe</name>
        <dbReference type="ChEBI" id="CHEBI:18248"/>
    </ligandPart>
</feature>
<dbReference type="GO" id="GO:0005506">
    <property type="term" value="F:iron ion binding"/>
    <property type="evidence" value="ECO:0007669"/>
    <property type="project" value="InterPro"/>
</dbReference>
<evidence type="ECO:0000256" key="7">
    <source>
        <dbReference type="ARBA" id="ARBA00022824"/>
    </source>
</evidence>
<sequence>MGVPFIKPRFFVGSLEMMSSKSLAEKLQTIYRTYPDARCHGVNQFSSPILVIKDPDLIKQVTVKDFDHFVNHRSMAILDNDPFWSKNLFASRDERWRNLRSTLSPSFTSSKMKIMFSLIDECAQQFVDYFKKQDEEVVELEVKDALSRYTTDVIATTAFGVRCNSLQDKKNDFYVMGEDASNIGGLRLLKFVFYEISPFLCKLLQVRIIPTNVTNYFSKIIEDTVRTRRDKNIVRPDMIQLLMEAQNNDANNQNKREITLDDINSQAFIFFLAGFETVSTFLTFTLYELALNRDVQDRLRQELDSVKETITYETLLGLKYLDMVVCESLRKWPPAIVTDRQVTKNFTIEPEKPGEKEILLEKGLTCWIPIIGLHTNAKFYPNPEKFDPERFSEENKHKIHSSVYMPFGAGPRNCIGSRFAILESKLIIFYILRNFEVVQIEKTQVPMVLDKKKMNLAAQGGVWLGLKKIK</sequence>
<dbReference type="EMBL" id="JALNTZ010000009">
    <property type="protein sequence ID" value="KAJ3640960.1"/>
    <property type="molecule type" value="Genomic_DNA"/>
</dbReference>
<comment type="subcellular location">
    <subcellularLocation>
        <location evidence="3">Endoplasmic reticulum membrane</location>
        <topology evidence="3">Peripheral membrane protein</topology>
    </subcellularLocation>
    <subcellularLocation>
        <location evidence="2">Microsome membrane</location>
        <topology evidence="2">Peripheral membrane protein</topology>
    </subcellularLocation>
</comment>
<comment type="similarity">
    <text evidence="4 14">Belongs to the cytochrome P450 family.</text>
</comment>
<evidence type="ECO:0000256" key="5">
    <source>
        <dbReference type="ARBA" id="ARBA00022617"/>
    </source>
</evidence>
<evidence type="ECO:0000256" key="14">
    <source>
        <dbReference type="RuleBase" id="RU000461"/>
    </source>
</evidence>
<reference evidence="15" key="1">
    <citation type="journal article" date="2023" name="G3 (Bethesda)">
        <title>Whole genome assemblies of Zophobas morio and Tenebrio molitor.</title>
        <authorList>
            <person name="Kaur S."/>
            <person name="Stinson S.A."/>
            <person name="diCenzo G.C."/>
        </authorList>
    </citation>
    <scope>NUCLEOTIDE SEQUENCE</scope>
    <source>
        <strain evidence="15">QUZm001</strain>
    </source>
</reference>
<comment type="cofactor">
    <cofactor evidence="1 13">
        <name>heme</name>
        <dbReference type="ChEBI" id="CHEBI:30413"/>
    </cofactor>
</comment>
<dbReference type="Pfam" id="PF00067">
    <property type="entry name" value="p450"/>
    <property type="match status" value="1"/>
</dbReference>
<dbReference type="PRINTS" id="PR00385">
    <property type="entry name" value="P450"/>
</dbReference>
<keyword evidence="10 13" id="KW-0408">Iron</keyword>